<evidence type="ECO:0000313" key="8">
    <source>
        <dbReference type="Proteomes" id="UP000236754"/>
    </source>
</evidence>
<dbReference type="InterPro" id="IPR013324">
    <property type="entry name" value="RNA_pol_sigma_r3/r4-like"/>
</dbReference>
<dbReference type="SUPFAM" id="SSF88659">
    <property type="entry name" value="Sigma3 and sigma4 domains of RNA polymerase sigma factors"/>
    <property type="match status" value="1"/>
</dbReference>
<evidence type="ECO:0000256" key="5">
    <source>
        <dbReference type="SAM" id="MobiDB-lite"/>
    </source>
</evidence>
<keyword evidence="1" id="KW-0805">Transcription regulation</keyword>
<keyword evidence="3" id="KW-0238">DNA-binding</keyword>
<dbReference type="GO" id="GO:0006352">
    <property type="term" value="P:DNA-templated transcription initiation"/>
    <property type="evidence" value="ECO:0007669"/>
    <property type="project" value="InterPro"/>
</dbReference>
<gene>
    <name evidence="7" type="ORF">SAMN05216223_13461</name>
</gene>
<proteinExistence type="predicted"/>
<dbReference type="InterPro" id="IPR014284">
    <property type="entry name" value="RNA_pol_sigma-70_dom"/>
</dbReference>
<protein>
    <submittedName>
        <fullName evidence="7">RNA polymerase sigma-B factor</fullName>
    </submittedName>
</protein>
<dbReference type="GO" id="GO:0003677">
    <property type="term" value="F:DNA binding"/>
    <property type="evidence" value="ECO:0007669"/>
    <property type="project" value="UniProtKB-KW"/>
</dbReference>
<evidence type="ECO:0000256" key="4">
    <source>
        <dbReference type="ARBA" id="ARBA00023163"/>
    </source>
</evidence>
<organism evidence="7 8">
    <name type="scientific">Actinacidiphila yanglinensis</name>
    <dbReference type="NCBI Taxonomy" id="310779"/>
    <lineage>
        <taxon>Bacteria</taxon>
        <taxon>Bacillati</taxon>
        <taxon>Actinomycetota</taxon>
        <taxon>Actinomycetes</taxon>
        <taxon>Kitasatosporales</taxon>
        <taxon>Streptomycetaceae</taxon>
        <taxon>Actinacidiphila</taxon>
    </lineage>
</organism>
<keyword evidence="4" id="KW-0804">Transcription</keyword>
<dbReference type="Pfam" id="PF04545">
    <property type="entry name" value="Sigma70_r4"/>
    <property type="match status" value="1"/>
</dbReference>
<name>A0A1H6EFY2_9ACTN</name>
<dbReference type="InterPro" id="IPR007630">
    <property type="entry name" value="RNA_pol_sigma70_r4"/>
</dbReference>
<feature type="region of interest" description="Disordered" evidence="5">
    <location>
        <begin position="1"/>
        <end position="33"/>
    </location>
</feature>
<sequence length="105" mass="11456">MASNGYTAGSIDLPADDDGDLEGSRPYVDSLGAPDPEMDLVEDFQALAPLLDELGDRDRRLLQMRFGQEMTQSEIGAELGCSQMHVSRLLTRLLGNLRAGMLTDK</sequence>
<dbReference type="PANTHER" id="PTHR30385:SF4">
    <property type="entry name" value="RNA POLYMERASE SIGMA-E FACTOR"/>
    <property type="match status" value="1"/>
</dbReference>
<evidence type="ECO:0000313" key="7">
    <source>
        <dbReference type="EMBL" id="SEG95744.1"/>
    </source>
</evidence>
<accession>A0A1H6EFY2</accession>
<dbReference type="GO" id="GO:0016987">
    <property type="term" value="F:sigma factor activity"/>
    <property type="evidence" value="ECO:0007669"/>
    <property type="project" value="UniProtKB-KW"/>
</dbReference>
<evidence type="ECO:0000259" key="6">
    <source>
        <dbReference type="Pfam" id="PF04545"/>
    </source>
</evidence>
<evidence type="ECO:0000256" key="2">
    <source>
        <dbReference type="ARBA" id="ARBA00023082"/>
    </source>
</evidence>
<dbReference type="CDD" id="cd06171">
    <property type="entry name" value="Sigma70_r4"/>
    <property type="match status" value="1"/>
</dbReference>
<dbReference type="EMBL" id="FNVU01000034">
    <property type="protein sequence ID" value="SEG95744.1"/>
    <property type="molecule type" value="Genomic_DNA"/>
</dbReference>
<dbReference type="NCBIfam" id="TIGR02937">
    <property type="entry name" value="sigma70-ECF"/>
    <property type="match status" value="1"/>
</dbReference>
<reference evidence="7 8" key="1">
    <citation type="submission" date="2016-10" db="EMBL/GenBank/DDBJ databases">
        <authorList>
            <person name="de Groot N.N."/>
        </authorList>
    </citation>
    <scope>NUCLEOTIDE SEQUENCE [LARGE SCALE GENOMIC DNA]</scope>
    <source>
        <strain evidence="7 8">CGMCC 4.2023</strain>
    </source>
</reference>
<keyword evidence="8" id="KW-1185">Reference proteome</keyword>
<dbReference type="Gene3D" id="1.20.140.160">
    <property type="match status" value="1"/>
</dbReference>
<dbReference type="Proteomes" id="UP000236754">
    <property type="component" value="Unassembled WGS sequence"/>
</dbReference>
<evidence type="ECO:0000256" key="3">
    <source>
        <dbReference type="ARBA" id="ARBA00023125"/>
    </source>
</evidence>
<keyword evidence="2" id="KW-0731">Sigma factor</keyword>
<dbReference type="AlphaFoldDB" id="A0A1H6EFY2"/>
<feature type="domain" description="RNA polymerase sigma-70 region 4" evidence="6">
    <location>
        <begin position="50"/>
        <end position="98"/>
    </location>
</feature>
<dbReference type="PANTHER" id="PTHR30385">
    <property type="entry name" value="SIGMA FACTOR F FLAGELLAR"/>
    <property type="match status" value="1"/>
</dbReference>
<evidence type="ECO:0000256" key="1">
    <source>
        <dbReference type="ARBA" id="ARBA00023015"/>
    </source>
</evidence>